<dbReference type="PROSITE" id="PS51257">
    <property type="entry name" value="PROKAR_LIPOPROTEIN"/>
    <property type="match status" value="1"/>
</dbReference>
<dbReference type="SUPFAM" id="SSF48452">
    <property type="entry name" value="TPR-like"/>
    <property type="match status" value="1"/>
</dbReference>
<feature type="domain" description="SusD-like N-terminal" evidence="6">
    <location>
        <begin position="55"/>
        <end position="217"/>
    </location>
</feature>
<keyword evidence="3" id="KW-0472">Membrane</keyword>
<dbReference type="Gene3D" id="1.25.40.390">
    <property type="match status" value="1"/>
</dbReference>
<evidence type="ECO:0000313" key="7">
    <source>
        <dbReference type="EMBL" id="MPL85197.1"/>
    </source>
</evidence>
<feature type="domain" description="RagB/SusD" evidence="5">
    <location>
        <begin position="257"/>
        <end position="475"/>
    </location>
</feature>
<dbReference type="Pfam" id="PF14322">
    <property type="entry name" value="SusD-like_3"/>
    <property type="match status" value="1"/>
</dbReference>
<evidence type="ECO:0000256" key="1">
    <source>
        <dbReference type="ARBA" id="ARBA00004442"/>
    </source>
</evidence>
<protein>
    <submittedName>
        <fullName evidence="7">SusD-like protein</fullName>
    </submittedName>
</protein>
<comment type="subcellular location">
    <subcellularLocation>
        <location evidence="1">Cell outer membrane</location>
    </subcellularLocation>
</comment>
<dbReference type="Pfam" id="PF07980">
    <property type="entry name" value="SusD_RagB"/>
    <property type="match status" value="1"/>
</dbReference>
<keyword evidence="2" id="KW-0732">Signal</keyword>
<dbReference type="InterPro" id="IPR011990">
    <property type="entry name" value="TPR-like_helical_dom_sf"/>
</dbReference>
<dbReference type="InterPro" id="IPR012944">
    <property type="entry name" value="SusD_RagB_dom"/>
</dbReference>
<organism evidence="7">
    <name type="scientific">bioreactor metagenome</name>
    <dbReference type="NCBI Taxonomy" id="1076179"/>
    <lineage>
        <taxon>unclassified sequences</taxon>
        <taxon>metagenomes</taxon>
        <taxon>ecological metagenomes</taxon>
    </lineage>
</organism>
<reference evidence="7" key="1">
    <citation type="submission" date="2019-08" db="EMBL/GenBank/DDBJ databases">
        <authorList>
            <person name="Kucharzyk K."/>
            <person name="Murdoch R.W."/>
            <person name="Higgins S."/>
            <person name="Loffler F."/>
        </authorList>
    </citation>
    <scope>NUCLEOTIDE SEQUENCE</scope>
</reference>
<sequence>MKTKLYISTILLMALSWVSCDDFLTTDLKGEYTSENYYTSAENATMAVNAIYNSLYGNTLWIFGDVASDDAVKGGNAGDQADINAINDFSAKSDNGVLNTYWKSTYETVSRANNAITNIPGISMDENLKNRLIAEAKFLRAYSYFSLTNIFGKVPLKLQPQNTVAAIYVGLSEVSVIYTQIEKDLTEAIPALPAEYPAEKGRITKGAAYALLAKVQLYQKKYTESLVSIQSLEDLQLYDLIDNYSDLFKSGAEDSVEVIFGLRYINNTEVSLGNNLNVWFAPSPEGGYYFNAPTQSYVDAFTEKTIANQDDPRLDASIGRQGKPWFNNSTFNAAWSEATGYLVKKYNEDMVTGLAKSQSAVPYHAIRYADVLLMKAEAINEAGGTDAVTKAAAEVNKVRARAGLAATTAATQATLRTVIRNERRKELGFEFHRFFDLMRWGKETAEAALGSDFKWAEPRFYFPIPQSELDTNKALQ</sequence>
<dbReference type="AlphaFoldDB" id="A0A644V1T2"/>
<name>A0A644V1T2_9ZZZZ</name>
<dbReference type="GO" id="GO:0009279">
    <property type="term" value="C:cell outer membrane"/>
    <property type="evidence" value="ECO:0007669"/>
    <property type="project" value="UniProtKB-SubCell"/>
</dbReference>
<comment type="caution">
    <text evidence="7">The sequence shown here is derived from an EMBL/GenBank/DDBJ whole genome shotgun (WGS) entry which is preliminary data.</text>
</comment>
<evidence type="ECO:0000259" key="5">
    <source>
        <dbReference type="Pfam" id="PF07980"/>
    </source>
</evidence>
<keyword evidence="4" id="KW-0998">Cell outer membrane</keyword>
<gene>
    <name evidence="7" type="ORF">SDC9_31165</name>
</gene>
<dbReference type="EMBL" id="VSSQ01000201">
    <property type="protein sequence ID" value="MPL85197.1"/>
    <property type="molecule type" value="Genomic_DNA"/>
</dbReference>
<accession>A0A644V1T2</accession>
<evidence type="ECO:0000256" key="3">
    <source>
        <dbReference type="ARBA" id="ARBA00023136"/>
    </source>
</evidence>
<evidence type="ECO:0000259" key="6">
    <source>
        <dbReference type="Pfam" id="PF14322"/>
    </source>
</evidence>
<evidence type="ECO:0000256" key="2">
    <source>
        <dbReference type="ARBA" id="ARBA00022729"/>
    </source>
</evidence>
<dbReference type="CDD" id="cd08977">
    <property type="entry name" value="SusD"/>
    <property type="match status" value="1"/>
</dbReference>
<dbReference type="InterPro" id="IPR033985">
    <property type="entry name" value="SusD-like_N"/>
</dbReference>
<proteinExistence type="predicted"/>
<evidence type="ECO:0000256" key="4">
    <source>
        <dbReference type="ARBA" id="ARBA00023237"/>
    </source>
</evidence>